<dbReference type="EMBL" id="JAPXFL010000003">
    <property type="protein sequence ID" value="KAK9509624.1"/>
    <property type="molecule type" value="Genomic_DNA"/>
</dbReference>
<evidence type="ECO:0000313" key="16">
    <source>
        <dbReference type="Proteomes" id="UP001461498"/>
    </source>
</evidence>
<comment type="subcellular location">
    <subcellularLocation>
        <location evidence="3">Endoplasmic reticulum membrane</location>
        <topology evidence="3">Peripheral membrane protein</topology>
    </subcellularLocation>
    <subcellularLocation>
        <location evidence="2">Microsome membrane</location>
        <topology evidence="2">Peripheral membrane protein</topology>
    </subcellularLocation>
</comment>
<evidence type="ECO:0000256" key="3">
    <source>
        <dbReference type="ARBA" id="ARBA00004406"/>
    </source>
</evidence>
<organism evidence="15 16">
    <name type="scientific">Rhynocoris fuscipes</name>
    <dbReference type="NCBI Taxonomy" id="488301"/>
    <lineage>
        <taxon>Eukaryota</taxon>
        <taxon>Metazoa</taxon>
        <taxon>Ecdysozoa</taxon>
        <taxon>Arthropoda</taxon>
        <taxon>Hexapoda</taxon>
        <taxon>Insecta</taxon>
        <taxon>Pterygota</taxon>
        <taxon>Neoptera</taxon>
        <taxon>Paraneoptera</taxon>
        <taxon>Hemiptera</taxon>
        <taxon>Heteroptera</taxon>
        <taxon>Panheteroptera</taxon>
        <taxon>Cimicomorpha</taxon>
        <taxon>Reduviidae</taxon>
        <taxon>Harpactorinae</taxon>
        <taxon>Harpactorini</taxon>
        <taxon>Rhynocoris</taxon>
    </lineage>
</organism>
<evidence type="ECO:0000256" key="7">
    <source>
        <dbReference type="ARBA" id="ARBA00022824"/>
    </source>
</evidence>
<comment type="cofactor">
    <cofactor evidence="1 13">
        <name>heme</name>
        <dbReference type="ChEBI" id="CHEBI:30413"/>
    </cofactor>
</comment>
<comment type="caution">
    <text evidence="15">The sequence shown here is derived from an EMBL/GenBank/DDBJ whole genome shotgun (WGS) entry which is preliminary data.</text>
</comment>
<dbReference type="Proteomes" id="UP001461498">
    <property type="component" value="Unassembled WGS sequence"/>
</dbReference>
<comment type="similarity">
    <text evidence="4 14">Belongs to the cytochrome P450 family.</text>
</comment>
<dbReference type="SUPFAM" id="SSF48264">
    <property type="entry name" value="Cytochrome P450"/>
    <property type="match status" value="1"/>
</dbReference>
<reference evidence="15 16" key="1">
    <citation type="submission" date="2022-12" db="EMBL/GenBank/DDBJ databases">
        <title>Chromosome-level genome assembly of true bugs.</title>
        <authorList>
            <person name="Ma L."/>
            <person name="Li H."/>
        </authorList>
    </citation>
    <scope>NUCLEOTIDE SEQUENCE [LARGE SCALE GENOMIC DNA]</scope>
    <source>
        <strain evidence="15">Lab_2022b</strain>
    </source>
</reference>
<dbReference type="PANTHER" id="PTHR24292">
    <property type="entry name" value="CYTOCHROME P450"/>
    <property type="match status" value="1"/>
</dbReference>
<dbReference type="GO" id="GO:0005506">
    <property type="term" value="F:iron ion binding"/>
    <property type="evidence" value="ECO:0007669"/>
    <property type="project" value="InterPro"/>
</dbReference>
<dbReference type="InterPro" id="IPR002401">
    <property type="entry name" value="Cyt_P450_E_grp-I"/>
</dbReference>
<evidence type="ECO:0000256" key="5">
    <source>
        <dbReference type="ARBA" id="ARBA00022617"/>
    </source>
</evidence>
<keyword evidence="12" id="KW-0472">Membrane</keyword>
<evidence type="ECO:0000256" key="11">
    <source>
        <dbReference type="ARBA" id="ARBA00023033"/>
    </source>
</evidence>
<dbReference type="GO" id="GO:0004497">
    <property type="term" value="F:monooxygenase activity"/>
    <property type="evidence" value="ECO:0007669"/>
    <property type="project" value="UniProtKB-KW"/>
</dbReference>
<keyword evidence="10 13" id="KW-0408">Iron</keyword>
<sequence>MLLEIITFILSLIVVFSLYVRNKYNYWKSRGIVSVPGKFPFGSLKPCLLLQQNVSDTLAEMYRKYEGKKYVGFYGPLDAFLLIRDPEMIRIILSKEFTSFHDQAFTSSRSVDPLLAYNPFGCRGYDVWKNARGVLSPALTISKLKLMVNDFVNAAENLNKYIGTKIGEPLEMKAVTSKYLADAVVSAAYGVESDSFFSSSPPFHTKGDLFVDNNEANYAAMSALFMPIVGKLFRWRTLSKSLESKFIDLSNTGSEHRKKNKISRPDVLQHLINLNDKAIQENRKPFSELLMAVYTVAIYGDGVDTTGLMGEGVFYFLAKESEVQEKLRQEILNVVQDLKDLDLDKLNSIEYLDMIISEALRLHSPIGILGRTCTKTVKIDDLMIYEGTKVFIPIYAIHMDEKYYPEPEKFIPERFSKENRNDIHKFTFLPFGEGPRMCMGFRMAQIEMKVALVAILLKYRMRLAKSAPNHLEKDTSSIFLTTAKGNIDVIFTPL</sequence>
<dbReference type="PROSITE" id="PS00086">
    <property type="entry name" value="CYTOCHROME_P450"/>
    <property type="match status" value="1"/>
</dbReference>
<evidence type="ECO:0000256" key="8">
    <source>
        <dbReference type="ARBA" id="ARBA00022848"/>
    </source>
</evidence>
<feature type="binding site" description="axial binding residue" evidence="13">
    <location>
        <position position="438"/>
    </location>
    <ligand>
        <name>heme</name>
        <dbReference type="ChEBI" id="CHEBI:30413"/>
    </ligand>
    <ligandPart>
        <name>Fe</name>
        <dbReference type="ChEBI" id="CHEBI:18248"/>
    </ligandPart>
</feature>
<keyword evidence="7" id="KW-0256">Endoplasmic reticulum</keyword>
<evidence type="ECO:0008006" key="17">
    <source>
        <dbReference type="Google" id="ProtNLM"/>
    </source>
</evidence>
<dbReference type="InterPro" id="IPR050476">
    <property type="entry name" value="Insect_CytP450_Detox"/>
</dbReference>
<dbReference type="FunFam" id="1.10.630.10:FF:000182">
    <property type="entry name" value="Cytochrome P450 3A4"/>
    <property type="match status" value="1"/>
</dbReference>
<keyword evidence="6 13" id="KW-0479">Metal-binding</keyword>
<evidence type="ECO:0000256" key="13">
    <source>
        <dbReference type="PIRSR" id="PIRSR602401-1"/>
    </source>
</evidence>
<evidence type="ECO:0000313" key="15">
    <source>
        <dbReference type="EMBL" id="KAK9509624.1"/>
    </source>
</evidence>
<dbReference type="CDD" id="cd11056">
    <property type="entry name" value="CYP6-like"/>
    <property type="match status" value="1"/>
</dbReference>
<keyword evidence="16" id="KW-1185">Reference proteome</keyword>
<keyword evidence="9 14" id="KW-0560">Oxidoreductase</keyword>
<evidence type="ECO:0000256" key="4">
    <source>
        <dbReference type="ARBA" id="ARBA00010617"/>
    </source>
</evidence>
<protein>
    <recommendedName>
        <fullName evidence="17">Cytochrome P450</fullName>
    </recommendedName>
</protein>
<keyword evidence="5 13" id="KW-0349">Heme</keyword>
<accession>A0AAW1DHK3</accession>
<dbReference type="GO" id="GO:0005789">
    <property type="term" value="C:endoplasmic reticulum membrane"/>
    <property type="evidence" value="ECO:0007669"/>
    <property type="project" value="UniProtKB-SubCell"/>
</dbReference>
<dbReference type="InterPro" id="IPR017972">
    <property type="entry name" value="Cyt_P450_CS"/>
</dbReference>
<evidence type="ECO:0000256" key="1">
    <source>
        <dbReference type="ARBA" id="ARBA00001971"/>
    </source>
</evidence>
<dbReference type="InterPro" id="IPR036396">
    <property type="entry name" value="Cyt_P450_sf"/>
</dbReference>
<dbReference type="PRINTS" id="PR00385">
    <property type="entry name" value="P450"/>
</dbReference>
<dbReference type="Pfam" id="PF00067">
    <property type="entry name" value="p450"/>
    <property type="match status" value="1"/>
</dbReference>
<dbReference type="PANTHER" id="PTHR24292:SF104">
    <property type="entry name" value="CYTOCHROME P450 308A1-RELATED"/>
    <property type="match status" value="1"/>
</dbReference>
<evidence type="ECO:0000256" key="14">
    <source>
        <dbReference type="RuleBase" id="RU000461"/>
    </source>
</evidence>
<dbReference type="InterPro" id="IPR001128">
    <property type="entry name" value="Cyt_P450"/>
</dbReference>
<keyword evidence="8" id="KW-0492">Microsome</keyword>
<evidence type="ECO:0000256" key="6">
    <source>
        <dbReference type="ARBA" id="ARBA00022723"/>
    </source>
</evidence>
<keyword evidence="11 14" id="KW-0503">Monooxygenase</keyword>
<dbReference type="PRINTS" id="PR00463">
    <property type="entry name" value="EP450I"/>
</dbReference>
<dbReference type="AlphaFoldDB" id="A0AAW1DHK3"/>
<name>A0AAW1DHK3_9HEMI</name>
<gene>
    <name evidence="15" type="ORF">O3M35_006892</name>
</gene>
<evidence type="ECO:0000256" key="10">
    <source>
        <dbReference type="ARBA" id="ARBA00023004"/>
    </source>
</evidence>
<dbReference type="Gene3D" id="1.10.630.10">
    <property type="entry name" value="Cytochrome P450"/>
    <property type="match status" value="1"/>
</dbReference>
<evidence type="ECO:0000256" key="9">
    <source>
        <dbReference type="ARBA" id="ARBA00023002"/>
    </source>
</evidence>
<evidence type="ECO:0000256" key="2">
    <source>
        <dbReference type="ARBA" id="ARBA00004174"/>
    </source>
</evidence>
<evidence type="ECO:0000256" key="12">
    <source>
        <dbReference type="ARBA" id="ARBA00023136"/>
    </source>
</evidence>
<dbReference type="GO" id="GO:0016705">
    <property type="term" value="F:oxidoreductase activity, acting on paired donors, with incorporation or reduction of molecular oxygen"/>
    <property type="evidence" value="ECO:0007669"/>
    <property type="project" value="InterPro"/>
</dbReference>
<proteinExistence type="inferred from homology"/>
<dbReference type="GO" id="GO:0020037">
    <property type="term" value="F:heme binding"/>
    <property type="evidence" value="ECO:0007669"/>
    <property type="project" value="InterPro"/>
</dbReference>